<keyword evidence="2" id="KW-1185">Reference proteome</keyword>
<dbReference type="RefSeq" id="XP_010474089.1">
    <property type="nucleotide sequence ID" value="XM_010475787.1"/>
</dbReference>
<protein>
    <submittedName>
        <fullName evidence="3">Uncharacterized protein LOC104753550</fullName>
    </submittedName>
</protein>
<evidence type="ECO:0000259" key="1">
    <source>
        <dbReference type="Pfam" id="PF14111"/>
    </source>
</evidence>
<dbReference type="InterPro" id="IPR040256">
    <property type="entry name" value="At4g02000-like"/>
</dbReference>
<evidence type="ECO:0000313" key="2">
    <source>
        <dbReference type="Proteomes" id="UP000694864"/>
    </source>
</evidence>
<gene>
    <name evidence="3" type="primary">LOC104753550</name>
</gene>
<sequence length="227" mass="25666">MTTTVTTRVLTDLVQDATMVDIGGTDRPPGEPPDTLGSWVSKVTGRTVGGMPNPDSIVDDAFVMERVSMAFSYNEDGEPEITIGQEVLDAMNGLLKSCMIVKVLGRSMPIAVLQRKLRVLWKPKGAMYVMDLPRQFFMVRFDVEEEYMVALTGGPWRIFGNYLMVQAWTLEFDPLKDEITTTPVWVRISILPYNFYHKAILSWIAQSLGRPVKVYRTTLSFERGRFA</sequence>
<organism evidence="2 3">
    <name type="scientific">Camelina sativa</name>
    <name type="common">False flax</name>
    <name type="synonym">Myagrum sativum</name>
    <dbReference type="NCBI Taxonomy" id="90675"/>
    <lineage>
        <taxon>Eukaryota</taxon>
        <taxon>Viridiplantae</taxon>
        <taxon>Streptophyta</taxon>
        <taxon>Embryophyta</taxon>
        <taxon>Tracheophyta</taxon>
        <taxon>Spermatophyta</taxon>
        <taxon>Magnoliopsida</taxon>
        <taxon>eudicotyledons</taxon>
        <taxon>Gunneridae</taxon>
        <taxon>Pentapetalae</taxon>
        <taxon>rosids</taxon>
        <taxon>malvids</taxon>
        <taxon>Brassicales</taxon>
        <taxon>Brassicaceae</taxon>
        <taxon>Camelineae</taxon>
        <taxon>Camelina</taxon>
    </lineage>
</organism>
<reference evidence="3" key="2">
    <citation type="submission" date="2025-08" db="UniProtKB">
        <authorList>
            <consortium name="RefSeq"/>
        </authorList>
    </citation>
    <scope>IDENTIFICATION</scope>
    <source>
        <tissue evidence="3">Leaf</tissue>
    </source>
</reference>
<dbReference type="PANTHER" id="PTHR31286">
    <property type="entry name" value="GLYCINE-RICH CELL WALL STRUCTURAL PROTEIN 1.8-LIKE"/>
    <property type="match status" value="1"/>
</dbReference>
<accession>A0ABM0WPB4</accession>
<dbReference type="Proteomes" id="UP000694864">
    <property type="component" value="Chromosome 16"/>
</dbReference>
<dbReference type="GeneID" id="104753550"/>
<reference evidence="2" key="1">
    <citation type="journal article" date="2014" name="Nat. Commun.">
        <title>The emerging biofuel crop Camelina sativa retains a highly undifferentiated hexaploid genome structure.</title>
        <authorList>
            <person name="Kagale S."/>
            <person name="Koh C."/>
            <person name="Nixon J."/>
            <person name="Bollina V."/>
            <person name="Clarke W.E."/>
            <person name="Tuteja R."/>
            <person name="Spillane C."/>
            <person name="Robinson S.J."/>
            <person name="Links M.G."/>
            <person name="Clarke C."/>
            <person name="Higgins E.E."/>
            <person name="Huebert T."/>
            <person name="Sharpe A.G."/>
            <person name="Parkin I.A."/>
        </authorList>
    </citation>
    <scope>NUCLEOTIDE SEQUENCE [LARGE SCALE GENOMIC DNA]</scope>
    <source>
        <strain evidence="2">cv. DH55</strain>
    </source>
</reference>
<dbReference type="InterPro" id="IPR025558">
    <property type="entry name" value="DUF4283"/>
</dbReference>
<dbReference type="PANTHER" id="PTHR31286:SF99">
    <property type="entry name" value="DUF4283 DOMAIN-CONTAINING PROTEIN"/>
    <property type="match status" value="1"/>
</dbReference>
<feature type="domain" description="DUF4283" evidence="1">
    <location>
        <begin position="92"/>
        <end position="174"/>
    </location>
</feature>
<evidence type="ECO:0000313" key="3">
    <source>
        <dbReference type="RefSeq" id="XP_010474089.1"/>
    </source>
</evidence>
<proteinExistence type="predicted"/>
<dbReference type="Pfam" id="PF14111">
    <property type="entry name" value="DUF4283"/>
    <property type="match status" value="1"/>
</dbReference>
<name>A0ABM0WPB4_CAMSA</name>